<dbReference type="AlphaFoldDB" id="A0A8J7PR66"/>
<accession>A0A8J7PR66</accession>
<dbReference type="InterPro" id="IPR016181">
    <property type="entry name" value="Acyl_CoA_acyltransferase"/>
</dbReference>
<comment type="caution">
    <text evidence="1">The sequence shown here is derived from an EMBL/GenBank/DDBJ whole genome shotgun (WGS) entry which is preliminary data.</text>
</comment>
<proteinExistence type="predicted"/>
<dbReference type="PANTHER" id="PTHR34815">
    <property type="entry name" value="LYSINE ACETYLTRANSFERASE"/>
    <property type="match status" value="1"/>
</dbReference>
<protein>
    <submittedName>
        <fullName evidence="1">GNAT family N-acetyltransferase</fullName>
    </submittedName>
</protein>
<name>A0A8J7PR66_9BACT</name>
<gene>
    <name evidence="1" type="ORF">J0M35_20890</name>
</gene>
<dbReference type="Pfam" id="PF13527">
    <property type="entry name" value="Acetyltransf_9"/>
    <property type="match status" value="1"/>
</dbReference>
<dbReference type="Gene3D" id="3.40.630.30">
    <property type="match status" value="1"/>
</dbReference>
<dbReference type="EMBL" id="JAFLCK010000057">
    <property type="protein sequence ID" value="MBN8662837.1"/>
    <property type="molecule type" value="Genomic_DNA"/>
</dbReference>
<evidence type="ECO:0000313" key="1">
    <source>
        <dbReference type="EMBL" id="MBN8662837.1"/>
    </source>
</evidence>
<dbReference type="PANTHER" id="PTHR34815:SF2">
    <property type="entry name" value="N-ACETYLTRANSFERASE DOMAIN-CONTAINING PROTEIN"/>
    <property type="match status" value="1"/>
</dbReference>
<dbReference type="Proteomes" id="UP000664277">
    <property type="component" value="Unassembled WGS sequence"/>
</dbReference>
<dbReference type="SUPFAM" id="SSF55729">
    <property type="entry name" value="Acyl-CoA N-acyltransferases (Nat)"/>
    <property type="match status" value="1"/>
</dbReference>
<organism evidence="1 2">
    <name type="scientific">Candidatus Obscuribacter phosphatis</name>
    <dbReference type="NCBI Taxonomy" id="1906157"/>
    <lineage>
        <taxon>Bacteria</taxon>
        <taxon>Bacillati</taxon>
        <taxon>Candidatus Melainabacteria</taxon>
        <taxon>Candidatus Obscuribacterales</taxon>
        <taxon>Candidatus Obscuribacteraceae</taxon>
        <taxon>Candidatus Obscuribacter</taxon>
    </lineage>
</organism>
<reference evidence="1" key="1">
    <citation type="submission" date="2021-02" db="EMBL/GenBank/DDBJ databases">
        <title>Genome-Resolved Metagenomics of a Microbial Community Performing Photosynthetic Biological Nutrient Removal.</title>
        <authorList>
            <person name="Mcdaniel E.A."/>
        </authorList>
    </citation>
    <scope>NUCLEOTIDE SEQUENCE</scope>
    <source>
        <strain evidence="1">UWPOB_OBS1</strain>
    </source>
</reference>
<sequence>MTNLVKLDYPQSSQVLRRTHKIWSGGLSYFDYQTYFANQKNSTWGRHLELYGLVDENSKVLSSAKLYRLKARYRQKPLSLAGIGAVFTTPEERGKGYAARLISSLVGAVDQFDGALLFSDIGAHFYNRLGFFHMGSAAFNLTLKSGQAENKSLAADIVLEPLSMTSLDELDRHYRQWQARQIFSIERELSYWQYKADKEFFLHQRSQLGWPQLLTLRLRNKGGYALLECGGATLRILEIIDWQDPQIFFEAIKCLTSKFKTKKLRGWESTLKSLYPGFHLGSIFRDSELYFEERSWGHPMLAANCALMEDCLNEVFDLSPSPFLELDHL</sequence>
<dbReference type="InterPro" id="IPR053013">
    <property type="entry name" value="LAT"/>
</dbReference>
<evidence type="ECO:0000313" key="2">
    <source>
        <dbReference type="Proteomes" id="UP000664277"/>
    </source>
</evidence>